<accession>A0A1F5YWX6</accession>
<dbReference type="Proteomes" id="UP000178448">
    <property type="component" value="Unassembled WGS sequence"/>
</dbReference>
<name>A0A1F5YWX6_9BACT</name>
<reference evidence="1 2" key="1">
    <citation type="journal article" date="2016" name="Nat. Commun.">
        <title>Thousands of microbial genomes shed light on interconnected biogeochemical processes in an aquifer system.</title>
        <authorList>
            <person name="Anantharaman K."/>
            <person name="Brown C.T."/>
            <person name="Hug L.A."/>
            <person name="Sharon I."/>
            <person name="Castelle C.J."/>
            <person name="Probst A.J."/>
            <person name="Thomas B.C."/>
            <person name="Singh A."/>
            <person name="Wilkins M.J."/>
            <person name="Karaoz U."/>
            <person name="Brodie E.L."/>
            <person name="Williams K.H."/>
            <person name="Hubbard S.S."/>
            <person name="Banfield J.F."/>
        </authorList>
    </citation>
    <scope>NUCLEOTIDE SEQUENCE [LARGE SCALE GENOMIC DNA]</scope>
</reference>
<dbReference type="EMBL" id="MFJD01000002">
    <property type="protein sequence ID" value="OGG04412.1"/>
    <property type="molecule type" value="Genomic_DNA"/>
</dbReference>
<dbReference type="STRING" id="1798374.A2Z33_05430"/>
<gene>
    <name evidence="1" type="ORF">A2Z33_05430</name>
</gene>
<evidence type="ECO:0000313" key="2">
    <source>
        <dbReference type="Proteomes" id="UP000178448"/>
    </source>
</evidence>
<protein>
    <submittedName>
        <fullName evidence="1">Uncharacterized protein</fullName>
    </submittedName>
</protein>
<comment type="caution">
    <text evidence="1">The sequence shown here is derived from an EMBL/GenBank/DDBJ whole genome shotgun (WGS) entry which is preliminary data.</text>
</comment>
<sequence>MKKKFFPLIIAAFMAITAAIIDVIPPPQPISGVMTMPTPVLTEIMTIVTSVPVVQPVAVVTINQPAVQGHTFAPAVMNSYQDCTQFGNWRAVALSSSEVENKLKAGRSLRITETDILVLASFVDKAYTDWEEGRPTLVYAPAPQNEQVVIEYPGFELKFARCNGQFYYLERFISHPDFRRVETSKLDKLLDVEFLLSNGDKFVLRDDLGVLEVFILGRFDAPLVIAELPASGLQRTVTYSFNGQTMTFIIARLDDGIPQFYFKEQN</sequence>
<organism evidence="1 2">
    <name type="scientific">Candidatus Gottesmanbacteria bacterium RBG_16_52_11</name>
    <dbReference type="NCBI Taxonomy" id="1798374"/>
    <lineage>
        <taxon>Bacteria</taxon>
        <taxon>Candidatus Gottesmaniibacteriota</taxon>
    </lineage>
</organism>
<evidence type="ECO:0000313" key="1">
    <source>
        <dbReference type="EMBL" id="OGG04412.1"/>
    </source>
</evidence>
<dbReference type="AlphaFoldDB" id="A0A1F5YWX6"/>
<proteinExistence type="predicted"/>